<keyword evidence="1" id="KW-0813">Transport</keyword>
<dbReference type="SMART" id="SM00382">
    <property type="entry name" value="AAA"/>
    <property type="match status" value="1"/>
</dbReference>
<evidence type="ECO:0000259" key="4">
    <source>
        <dbReference type="PROSITE" id="PS50893"/>
    </source>
</evidence>
<evidence type="ECO:0000256" key="2">
    <source>
        <dbReference type="ARBA" id="ARBA00022741"/>
    </source>
</evidence>
<dbReference type="Pfam" id="PF00005">
    <property type="entry name" value="ABC_tran"/>
    <property type="match status" value="1"/>
</dbReference>
<dbReference type="InterPro" id="IPR003439">
    <property type="entry name" value="ABC_transporter-like_ATP-bd"/>
</dbReference>
<dbReference type="GO" id="GO:0016887">
    <property type="term" value="F:ATP hydrolysis activity"/>
    <property type="evidence" value="ECO:0007669"/>
    <property type="project" value="InterPro"/>
</dbReference>
<dbReference type="InterPro" id="IPR051120">
    <property type="entry name" value="ABC_AA/LPS_Transport"/>
</dbReference>
<dbReference type="SUPFAM" id="SSF52540">
    <property type="entry name" value="P-loop containing nucleoside triphosphate hydrolases"/>
    <property type="match status" value="1"/>
</dbReference>
<comment type="caution">
    <text evidence="5">The sequence shown here is derived from an EMBL/GenBank/DDBJ whole genome shotgun (WGS) entry which is preliminary data.</text>
</comment>
<accession>A0A7C2K1P1</accession>
<keyword evidence="2" id="KW-0547">Nucleotide-binding</keyword>
<evidence type="ECO:0000313" key="5">
    <source>
        <dbReference type="EMBL" id="HEN27367.1"/>
    </source>
</evidence>
<feature type="domain" description="ABC transporter" evidence="4">
    <location>
        <begin position="6"/>
        <end position="240"/>
    </location>
</feature>
<dbReference type="InterPro" id="IPR003593">
    <property type="entry name" value="AAA+_ATPase"/>
</dbReference>
<dbReference type="GO" id="GO:0005886">
    <property type="term" value="C:plasma membrane"/>
    <property type="evidence" value="ECO:0007669"/>
    <property type="project" value="TreeGrafter"/>
</dbReference>
<dbReference type="PANTHER" id="PTHR45772">
    <property type="entry name" value="CONSERVED COMPONENT OF ABC TRANSPORTER FOR NATURAL AMINO ACIDS-RELATED"/>
    <property type="match status" value="1"/>
</dbReference>
<dbReference type="PANTHER" id="PTHR45772:SF2">
    <property type="entry name" value="ABC TRANSPORTER ATP-BINDING PROTEIN"/>
    <property type="match status" value="1"/>
</dbReference>
<protein>
    <submittedName>
        <fullName evidence="5">ABC transporter ATP-binding protein</fullName>
    </submittedName>
</protein>
<dbReference type="Pfam" id="PF12399">
    <property type="entry name" value="BCA_ABC_TP_C"/>
    <property type="match status" value="1"/>
</dbReference>
<dbReference type="PROSITE" id="PS50893">
    <property type="entry name" value="ABC_TRANSPORTER_2"/>
    <property type="match status" value="1"/>
</dbReference>
<gene>
    <name evidence="5" type="ORF">ENQ77_01610</name>
</gene>
<keyword evidence="3 5" id="KW-0067">ATP-binding</keyword>
<dbReference type="InterPro" id="IPR027417">
    <property type="entry name" value="P-loop_NTPase"/>
</dbReference>
<dbReference type="EMBL" id="DSOL01000042">
    <property type="protein sequence ID" value="HEN27367.1"/>
    <property type="molecule type" value="Genomic_DNA"/>
</dbReference>
<dbReference type="Gene3D" id="3.40.50.300">
    <property type="entry name" value="P-loop containing nucleotide triphosphate hydrolases"/>
    <property type="match status" value="1"/>
</dbReference>
<reference evidence="5" key="1">
    <citation type="journal article" date="2020" name="mSystems">
        <title>Genome- and Community-Level Interaction Insights into Carbon Utilization and Element Cycling Functions of Hydrothermarchaeota in Hydrothermal Sediment.</title>
        <authorList>
            <person name="Zhou Z."/>
            <person name="Liu Y."/>
            <person name="Xu W."/>
            <person name="Pan J."/>
            <person name="Luo Z.H."/>
            <person name="Li M."/>
        </authorList>
    </citation>
    <scope>NUCLEOTIDE SEQUENCE [LARGE SCALE GENOMIC DNA]</scope>
    <source>
        <strain evidence="5">SpSt-34</strain>
    </source>
</reference>
<dbReference type="CDD" id="cd03219">
    <property type="entry name" value="ABC_Mj1267_LivG_branched"/>
    <property type="match status" value="1"/>
</dbReference>
<dbReference type="GO" id="GO:0005524">
    <property type="term" value="F:ATP binding"/>
    <property type="evidence" value="ECO:0007669"/>
    <property type="project" value="UniProtKB-KW"/>
</dbReference>
<name>A0A7C2K1P1_UNCW3</name>
<evidence type="ECO:0000256" key="1">
    <source>
        <dbReference type="ARBA" id="ARBA00022448"/>
    </source>
</evidence>
<dbReference type="InterPro" id="IPR032823">
    <property type="entry name" value="BCA_ABC_TP_C"/>
</dbReference>
<proteinExistence type="predicted"/>
<sequence>MERIILKVENISKRFGGIIAVNDLSFEIKEEEIIGIMGPNGAGKTTLLNIISGELKPDGGRIIFGGENITGLEPHQVVKKGIGRTYQIPQPFKKLTCIENVAIALMYGCNFSMTRALKEAERILEFVEFPKGKNICAGELDEISLKRLELARALALHPRLLLVDEIAGGLTDSEIPQVLKVLKRINEEFRITILIIEHVIKVLISLVQRIIVLDRGQKIFEGTPEEAISDRRVIEAYFGQH</sequence>
<evidence type="ECO:0000256" key="3">
    <source>
        <dbReference type="ARBA" id="ARBA00022840"/>
    </source>
</evidence>
<dbReference type="AlphaFoldDB" id="A0A7C2K1P1"/>
<organism evidence="5">
    <name type="scientific">candidate division WOR-3 bacterium</name>
    <dbReference type="NCBI Taxonomy" id="2052148"/>
    <lineage>
        <taxon>Bacteria</taxon>
        <taxon>Bacteria division WOR-3</taxon>
    </lineage>
</organism>